<dbReference type="EMBL" id="GBRH01164312">
    <property type="protein sequence ID" value="JAE33584.1"/>
    <property type="molecule type" value="Transcribed_RNA"/>
</dbReference>
<sequence length="19" mass="2252">MQSDWRGEGRKMTPNRSKS</sequence>
<accession>A0A0A9HCP8</accession>
<reference evidence="1" key="2">
    <citation type="journal article" date="2015" name="Data Brief">
        <title>Shoot transcriptome of the giant reed, Arundo donax.</title>
        <authorList>
            <person name="Barrero R.A."/>
            <person name="Guerrero F.D."/>
            <person name="Moolhuijzen P."/>
            <person name="Goolsby J.A."/>
            <person name="Tidwell J."/>
            <person name="Bellgard S.E."/>
            <person name="Bellgard M.I."/>
        </authorList>
    </citation>
    <scope>NUCLEOTIDE SEQUENCE</scope>
    <source>
        <tissue evidence="1">Shoot tissue taken approximately 20 cm above the soil surface</tissue>
    </source>
</reference>
<keyword evidence="1" id="KW-0830">Ubiquinone</keyword>
<dbReference type="AlphaFoldDB" id="A0A0A9HCP8"/>
<evidence type="ECO:0000313" key="1">
    <source>
        <dbReference type="EMBL" id="JAE33584.1"/>
    </source>
</evidence>
<proteinExistence type="predicted"/>
<protein>
    <submittedName>
        <fullName evidence="1">NADH-ubiquinone oxidoreductase 20 kDa subunit</fullName>
    </submittedName>
</protein>
<dbReference type="EMBL" id="GBRH01244077">
    <property type="protein sequence ID" value="JAD53818.1"/>
    <property type="molecule type" value="Transcribed_RNA"/>
</dbReference>
<reference evidence="1" key="1">
    <citation type="submission" date="2014-09" db="EMBL/GenBank/DDBJ databases">
        <authorList>
            <person name="Magalhaes I.L.F."/>
            <person name="Oliveira U."/>
            <person name="Santos F.R."/>
            <person name="Vidigal T.H.D.A."/>
            <person name="Brescovit A.D."/>
            <person name="Santos A.J."/>
        </authorList>
    </citation>
    <scope>NUCLEOTIDE SEQUENCE</scope>
    <source>
        <tissue evidence="1">Shoot tissue taken approximately 20 cm above the soil surface</tissue>
    </source>
</reference>
<name>A0A0A9HCP8_ARUDO</name>
<organism evidence="1">
    <name type="scientific">Arundo donax</name>
    <name type="common">Giant reed</name>
    <name type="synonym">Donax arundinaceus</name>
    <dbReference type="NCBI Taxonomy" id="35708"/>
    <lineage>
        <taxon>Eukaryota</taxon>
        <taxon>Viridiplantae</taxon>
        <taxon>Streptophyta</taxon>
        <taxon>Embryophyta</taxon>
        <taxon>Tracheophyta</taxon>
        <taxon>Spermatophyta</taxon>
        <taxon>Magnoliopsida</taxon>
        <taxon>Liliopsida</taxon>
        <taxon>Poales</taxon>
        <taxon>Poaceae</taxon>
        <taxon>PACMAD clade</taxon>
        <taxon>Arundinoideae</taxon>
        <taxon>Arundineae</taxon>
        <taxon>Arundo</taxon>
    </lineage>
</organism>